<feature type="domain" description="DUF4469" evidence="2">
    <location>
        <begin position="141"/>
        <end position="221"/>
    </location>
</feature>
<dbReference type="CDD" id="cd12843">
    <property type="entry name" value="Bvu_2165_C_like"/>
    <property type="match status" value="1"/>
</dbReference>
<comment type="caution">
    <text evidence="4">The sequence shown here is derived from an EMBL/GenBank/DDBJ whole genome shotgun (WGS) entry which is preliminary data.</text>
</comment>
<evidence type="ECO:0000313" key="4">
    <source>
        <dbReference type="EMBL" id="KAB6150024.1"/>
    </source>
</evidence>
<dbReference type="Gene3D" id="2.70.50.70">
    <property type="match status" value="2"/>
</dbReference>
<dbReference type="Pfam" id="PF14734">
    <property type="entry name" value="DUF4469"/>
    <property type="match status" value="1"/>
</dbReference>
<dbReference type="CDD" id="cd13833">
    <property type="entry name" value="HU_IHF_like"/>
    <property type="match status" value="1"/>
</dbReference>
<sequence length="256" mass="27064">MKNVLKIWLVDNTVTVDNKDDKIGQLESSGNLSLQDILDEMHKEDTGLRPETIEHVVKLYNRVVSDLILSGYSVNTGLYHAVAQLRGVIDGGKWNPEKNSVYVSFTQDKELREAIAQTSVSILGERQSVMYVAGFSPATAIAGRPFTVNGRMLKIAGTDSSVGITITDSKEQTTPVDLNMLAVNNPSQLTFIVPAGLADGEYTLTITTQYAGSTLLKTPRTAIATFYVGTKPDVGGGSGSGGGEGGGGGEAPDPAA</sequence>
<evidence type="ECO:0000259" key="2">
    <source>
        <dbReference type="Pfam" id="PF14734"/>
    </source>
</evidence>
<dbReference type="InterPro" id="IPR049893">
    <property type="entry name" value="Bvu_2165-like_IHF-HU-DNA_bdg"/>
</dbReference>
<reference evidence="4 5" key="1">
    <citation type="journal article" date="2019" name="Nat. Med.">
        <title>A library of human gut bacterial isolates paired with longitudinal multiomics data enables mechanistic microbiome research.</title>
        <authorList>
            <person name="Poyet M."/>
            <person name="Groussin M."/>
            <person name="Gibbons S.M."/>
            <person name="Avila-Pacheco J."/>
            <person name="Jiang X."/>
            <person name="Kearney S.M."/>
            <person name="Perrotta A.R."/>
            <person name="Berdy B."/>
            <person name="Zhao S."/>
            <person name="Lieberman T.D."/>
            <person name="Swanson P.K."/>
            <person name="Smith M."/>
            <person name="Roesemann S."/>
            <person name="Alexander J.E."/>
            <person name="Rich S.A."/>
            <person name="Livny J."/>
            <person name="Vlamakis H."/>
            <person name="Clish C."/>
            <person name="Bullock K."/>
            <person name="Deik A."/>
            <person name="Scott J."/>
            <person name="Pierce K.A."/>
            <person name="Xavier R.J."/>
            <person name="Alm E.J."/>
        </authorList>
    </citation>
    <scope>NUCLEOTIDE SEQUENCE [LARGE SCALE GENOMIC DNA]</scope>
    <source>
        <strain evidence="4 5">BIOML-A58</strain>
    </source>
</reference>
<protein>
    <submittedName>
        <fullName evidence="4">DUF4469 domain-containing protein</fullName>
    </submittedName>
</protein>
<feature type="compositionally biased region" description="Gly residues" evidence="1">
    <location>
        <begin position="234"/>
        <end position="250"/>
    </location>
</feature>
<name>A0A7J5Q2Y8_9BACE</name>
<dbReference type="Pfam" id="PF14848">
    <property type="entry name" value="HU-DNA_bdg"/>
    <property type="match status" value="1"/>
</dbReference>
<evidence type="ECO:0000256" key="1">
    <source>
        <dbReference type="SAM" id="MobiDB-lite"/>
    </source>
</evidence>
<dbReference type="RefSeq" id="WP_151934151.1">
    <property type="nucleotide sequence ID" value="NZ_WDED01000002.1"/>
</dbReference>
<evidence type="ECO:0000259" key="3">
    <source>
        <dbReference type="Pfam" id="PF14848"/>
    </source>
</evidence>
<feature type="region of interest" description="Disordered" evidence="1">
    <location>
        <begin position="234"/>
        <end position="256"/>
    </location>
</feature>
<dbReference type="AlphaFoldDB" id="A0A7J5Q2Y8"/>
<accession>A0A7J5Q2Y8</accession>
<dbReference type="InterPro" id="IPR027824">
    <property type="entry name" value="DUF4469"/>
</dbReference>
<feature type="domain" description="Bvu-2165-like IHF-HU-like DNA-binding" evidence="3">
    <location>
        <begin position="4"/>
        <end position="124"/>
    </location>
</feature>
<dbReference type="Proteomes" id="UP000434604">
    <property type="component" value="Unassembled WGS sequence"/>
</dbReference>
<organism evidence="4 5">
    <name type="scientific">Bacteroides xylanisolvens</name>
    <dbReference type="NCBI Taxonomy" id="371601"/>
    <lineage>
        <taxon>Bacteria</taxon>
        <taxon>Pseudomonadati</taxon>
        <taxon>Bacteroidota</taxon>
        <taxon>Bacteroidia</taxon>
        <taxon>Bacteroidales</taxon>
        <taxon>Bacteroidaceae</taxon>
        <taxon>Bacteroides</taxon>
    </lineage>
</organism>
<gene>
    <name evidence="4" type="ORF">GA398_01920</name>
</gene>
<proteinExistence type="predicted"/>
<dbReference type="EMBL" id="WDED01000002">
    <property type="protein sequence ID" value="KAB6150024.1"/>
    <property type="molecule type" value="Genomic_DNA"/>
</dbReference>
<evidence type="ECO:0000313" key="5">
    <source>
        <dbReference type="Proteomes" id="UP000434604"/>
    </source>
</evidence>